<evidence type="ECO:0000256" key="12">
    <source>
        <dbReference type="SAM" id="MobiDB-lite"/>
    </source>
</evidence>
<dbReference type="GO" id="GO:0005886">
    <property type="term" value="C:plasma membrane"/>
    <property type="evidence" value="ECO:0007669"/>
    <property type="project" value="UniProtKB-SubCell"/>
</dbReference>
<keyword evidence="11" id="KW-0175">Coiled coil</keyword>
<dbReference type="GO" id="GO:0015031">
    <property type="term" value="P:protein transport"/>
    <property type="evidence" value="ECO:0007669"/>
    <property type="project" value="UniProtKB-KW"/>
</dbReference>
<evidence type="ECO:0000256" key="3">
    <source>
        <dbReference type="ARBA" id="ARBA00020392"/>
    </source>
</evidence>
<dbReference type="OrthoDB" id="1767518at2"/>
<dbReference type="GO" id="GO:0044781">
    <property type="term" value="P:bacterial-type flagellum organization"/>
    <property type="evidence" value="ECO:0007669"/>
    <property type="project" value="UniProtKB-KW"/>
</dbReference>
<keyword evidence="8" id="KW-0653">Protein transport</keyword>
<gene>
    <name evidence="13" type="ORF">SAMN05421730_100356</name>
</gene>
<dbReference type="STRING" id="1619234.SAMN05421730_100356"/>
<feature type="region of interest" description="Disordered" evidence="12">
    <location>
        <begin position="127"/>
        <end position="148"/>
    </location>
</feature>
<evidence type="ECO:0000256" key="5">
    <source>
        <dbReference type="ARBA" id="ARBA00022475"/>
    </source>
</evidence>
<keyword evidence="7" id="KW-1005">Bacterial flagellum biogenesis</keyword>
<reference evidence="13 14" key="1">
    <citation type="submission" date="2016-09" db="EMBL/GenBank/DDBJ databases">
        <authorList>
            <person name="Capua I."/>
            <person name="De Benedictis P."/>
            <person name="Joannis T."/>
            <person name="Lombin L.H."/>
            <person name="Cattoli G."/>
        </authorList>
    </citation>
    <scope>NUCLEOTIDE SEQUENCE [LARGE SCALE GENOMIC DNA]</scope>
    <source>
        <strain evidence="13 14">GluBS11</strain>
    </source>
</reference>
<dbReference type="EMBL" id="FMKA01000003">
    <property type="protein sequence ID" value="SCP95933.1"/>
    <property type="molecule type" value="Genomic_DNA"/>
</dbReference>
<sequence length="148" mass="17894">MAKFIYKMQNILDVKYKLEEQAKTRYSEARVRLDVEQEKLEGLRNRKLMYEDMARELMCGILNLARIRHVRQEIERIKEEIKNQLIQIRVSEKNLEQARLTLNEVIVARKTHEKLKEDAFEEFRKELNSQESRENDELVSYSYSNRNS</sequence>
<keyword evidence="9" id="KW-0472">Membrane</keyword>
<comment type="subcellular location">
    <subcellularLocation>
        <location evidence="1">Cell membrane</location>
        <topology evidence="1">Peripheral membrane protein</topology>
        <orientation evidence="1">Cytoplasmic side</orientation>
    </subcellularLocation>
</comment>
<evidence type="ECO:0000256" key="10">
    <source>
        <dbReference type="ARBA" id="ARBA00023225"/>
    </source>
</evidence>
<comment type="similarity">
    <text evidence="2">Belongs to the FliJ family.</text>
</comment>
<dbReference type="GO" id="GO:0071973">
    <property type="term" value="P:bacterial-type flagellum-dependent cell motility"/>
    <property type="evidence" value="ECO:0007669"/>
    <property type="project" value="InterPro"/>
</dbReference>
<dbReference type="Pfam" id="PF02050">
    <property type="entry name" value="FliJ"/>
    <property type="match status" value="1"/>
</dbReference>
<keyword evidence="13" id="KW-0282">Flagellum</keyword>
<dbReference type="InterPro" id="IPR053716">
    <property type="entry name" value="Flag_assembly_chemotaxis_eff"/>
</dbReference>
<keyword evidence="5" id="KW-1003">Cell membrane</keyword>
<evidence type="ECO:0000313" key="13">
    <source>
        <dbReference type="EMBL" id="SCP95933.1"/>
    </source>
</evidence>
<feature type="coiled-coil region" evidence="11">
    <location>
        <begin position="26"/>
        <end position="98"/>
    </location>
</feature>
<evidence type="ECO:0000313" key="14">
    <source>
        <dbReference type="Proteomes" id="UP000199315"/>
    </source>
</evidence>
<keyword evidence="14" id="KW-1185">Reference proteome</keyword>
<evidence type="ECO:0000256" key="6">
    <source>
        <dbReference type="ARBA" id="ARBA00022500"/>
    </source>
</evidence>
<evidence type="ECO:0000256" key="11">
    <source>
        <dbReference type="SAM" id="Coils"/>
    </source>
</evidence>
<evidence type="ECO:0000256" key="4">
    <source>
        <dbReference type="ARBA" id="ARBA00022448"/>
    </source>
</evidence>
<dbReference type="InterPro" id="IPR012823">
    <property type="entry name" value="Flagell_FliJ"/>
</dbReference>
<proteinExistence type="inferred from homology"/>
<organism evidence="13 14">
    <name type="scientific">Anaerobium acetethylicum</name>
    <dbReference type="NCBI Taxonomy" id="1619234"/>
    <lineage>
        <taxon>Bacteria</taxon>
        <taxon>Bacillati</taxon>
        <taxon>Bacillota</taxon>
        <taxon>Clostridia</taxon>
        <taxon>Lachnospirales</taxon>
        <taxon>Lachnospiraceae</taxon>
        <taxon>Anaerobium</taxon>
    </lineage>
</organism>
<dbReference type="Gene3D" id="1.10.287.1700">
    <property type="match status" value="1"/>
</dbReference>
<dbReference type="GO" id="GO:0006935">
    <property type="term" value="P:chemotaxis"/>
    <property type="evidence" value="ECO:0007669"/>
    <property type="project" value="UniProtKB-KW"/>
</dbReference>
<evidence type="ECO:0000256" key="2">
    <source>
        <dbReference type="ARBA" id="ARBA00010004"/>
    </source>
</evidence>
<keyword evidence="6" id="KW-0145">Chemotaxis</keyword>
<evidence type="ECO:0000256" key="9">
    <source>
        <dbReference type="ARBA" id="ARBA00023136"/>
    </source>
</evidence>
<accession>A0A1D3TQN4</accession>
<evidence type="ECO:0000256" key="1">
    <source>
        <dbReference type="ARBA" id="ARBA00004413"/>
    </source>
</evidence>
<dbReference type="RefSeq" id="WP_091230705.1">
    <property type="nucleotide sequence ID" value="NZ_FMKA01000003.1"/>
</dbReference>
<dbReference type="Proteomes" id="UP000199315">
    <property type="component" value="Unassembled WGS sequence"/>
</dbReference>
<name>A0A1D3TQN4_9FIRM</name>
<evidence type="ECO:0000256" key="8">
    <source>
        <dbReference type="ARBA" id="ARBA00022927"/>
    </source>
</evidence>
<keyword evidence="13" id="KW-0966">Cell projection</keyword>
<dbReference type="AlphaFoldDB" id="A0A1D3TQN4"/>
<protein>
    <recommendedName>
        <fullName evidence="3">Flagellar FliJ protein</fullName>
    </recommendedName>
</protein>
<feature type="compositionally biased region" description="Basic and acidic residues" evidence="12">
    <location>
        <begin position="127"/>
        <end position="136"/>
    </location>
</feature>
<dbReference type="GO" id="GO:0009288">
    <property type="term" value="C:bacterial-type flagellum"/>
    <property type="evidence" value="ECO:0007669"/>
    <property type="project" value="InterPro"/>
</dbReference>
<dbReference type="NCBIfam" id="TIGR02473">
    <property type="entry name" value="flagell_FliJ"/>
    <property type="match status" value="1"/>
</dbReference>
<keyword evidence="4" id="KW-0813">Transport</keyword>
<keyword evidence="13" id="KW-0969">Cilium</keyword>
<evidence type="ECO:0000256" key="7">
    <source>
        <dbReference type="ARBA" id="ARBA00022795"/>
    </source>
</evidence>
<keyword evidence="10" id="KW-1006">Bacterial flagellum protein export</keyword>